<dbReference type="InterPro" id="IPR036728">
    <property type="entry name" value="PBP_GOBP_sf"/>
</dbReference>
<proteinExistence type="predicted"/>
<dbReference type="SUPFAM" id="SSF47565">
    <property type="entry name" value="Insect pheromone/odorant-binding proteins"/>
    <property type="match status" value="1"/>
</dbReference>
<feature type="signal peptide" evidence="1">
    <location>
        <begin position="1"/>
        <end position="16"/>
    </location>
</feature>
<evidence type="ECO:0000313" key="2">
    <source>
        <dbReference type="EMBL" id="JAV67442.1"/>
    </source>
</evidence>
<dbReference type="InterPro" id="IPR006170">
    <property type="entry name" value="PBP/GOBP"/>
</dbReference>
<reference evidence="2" key="1">
    <citation type="journal article" date="2016" name="Sci. Rep.">
        <title>Molecular characterization of firefly nuptial gifts: a multi-omics approach sheds light on postcopulatory sexual selection.</title>
        <authorList>
            <person name="Al-Wathiqui N."/>
            <person name="Fallon T.R."/>
            <person name="South A."/>
            <person name="Weng J.K."/>
            <person name="Lewis S.M."/>
        </authorList>
    </citation>
    <scope>NUCLEOTIDE SEQUENCE</scope>
</reference>
<dbReference type="GO" id="GO:0005549">
    <property type="term" value="F:odorant binding"/>
    <property type="evidence" value="ECO:0007669"/>
    <property type="project" value="InterPro"/>
</dbReference>
<organism evidence="2">
    <name type="scientific">Photinus pyralis</name>
    <name type="common">Common eastern firefly</name>
    <name type="synonym">Lampyris pyralis</name>
    <dbReference type="NCBI Taxonomy" id="7054"/>
    <lineage>
        <taxon>Eukaryota</taxon>
        <taxon>Metazoa</taxon>
        <taxon>Ecdysozoa</taxon>
        <taxon>Arthropoda</taxon>
        <taxon>Hexapoda</taxon>
        <taxon>Insecta</taxon>
        <taxon>Pterygota</taxon>
        <taxon>Neoptera</taxon>
        <taxon>Endopterygota</taxon>
        <taxon>Coleoptera</taxon>
        <taxon>Polyphaga</taxon>
        <taxon>Elateriformia</taxon>
        <taxon>Elateroidea</taxon>
        <taxon>Lampyridae</taxon>
        <taxon>Lampyrinae</taxon>
        <taxon>Photinus</taxon>
    </lineage>
</organism>
<dbReference type="EMBL" id="GEZM01067692">
    <property type="protein sequence ID" value="JAV67442.1"/>
    <property type="molecule type" value="Transcribed_RNA"/>
</dbReference>
<sequence>MKSLIVVLALFSTCNALFKFNVPAGFITSWERTIEPFRAECLAKSGLDRKVLYDALLTMQFPESPKFKCFAECTWTHLGYYDLITKQINAEKIGQEVKGFTKEIAEKCYNEHKADGNSCEIVFSIIKCGIEKM</sequence>
<feature type="chain" id="PRO_5012575795" evidence="1">
    <location>
        <begin position="17"/>
        <end position="133"/>
    </location>
</feature>
<accession>A0A1Y1L184</accession>
<dbReference type="CDD" id="cd23992">
    <property type="entry name" value="PBP_GOBP"/>
    <property type="match status" value="1"/>
</dbReference>
<evidence type="ECO:0000256" key="1">
    <source>
        <dbReference type="SAM" id="SignalP"/>
    </source>
</evidence>
<dbReference type="AlphaFoldDB" id="A0A1Y1L184"/>
<name>A0A1Y1L184_PHOPY</name>
<keyword evidence="1" id="KW-0732">Signal</keyword>
<protein>
    <submittedName>
        <fullName evidence="2">Uncharacterized protein</fullName>
    </submittedName>
</protein>
<dbReference type="Pfam" id="PF01395">
    <property type="entry name" value="PBP_GOBP"/>
    <property type="match status" value="1"/>
</dbReference>
<dbReference type="Gene3D" id="1.10.238.20">
    <property type="entry name" value="Pheromone/general odorant binding protein domain"/>
    <property type="match status" value="1"/>
</dbReference>
<dbReference type="SMART" id="SM00708">
    <property type="entry name" value="PhBP"/>
    <property type="match status" value="1"/>
</dbReference>